<dbReference type="EMBL" id="GANP01001388">
    <property type="protein sequence ID" value="JAB83080.1"/>
    <property type="molecule type" value="mRNA"/>
</dbReference>
<protein>
    <submittedName>
        <fullName evidence="2">Putative chitin-binding lectin 1</fullName>
    </submittedName>
</protein>
<organism evidence="2">
    <name type="scientific">Ixodes ricinus</name>
    <name type="common">Common tick</name>
    <name type="synonym">Acarus ricinus</name>
    <dbReference type="NCBI Taxonomy" id="34613"/>
    <lineage>
        <taxon>Eukaryota</taxon>
        <taxon>Metazoa</taxon>
        <taxon>Ecdysozoa</taxon>
        <taxon>Arthropoda</taxon>
        <taxon>Chelicerata</taxon>
        <taxon>Arachnida</taxon>
        <taxon>Acari</taxon>
        <taxon>Parasitiformes</taxon>
        <taxon>Ixodida</taxon>
        <taxon>Ixodoidea</taxon>
        <taxon>Ixodidae</taxon>
        <taxon>Ixodinae</taxon>
        <taxon>Ixodes</taxon>
    </lineage>
</organism>
<feature type="region of interest" description="Disordered" evidence="1">
    <location>
        <begin position="204"/>
        <end position="271"/>
    </location>
</feature>
<dbReference type="GO" id="GO:0030246">
    <property type="term" value="F:carbohydrate binding"/>
    <property type="evidence" value="ECO:0007669"/>
    <property type="project" value="UniProtKB-KW"/>
</dbReference>
<evidence type="ECO:0000256" key="1">
    <source>
        <dbReference type="SAM" id="MobiDB-lite"/>
    </source>
</evidence>
<proteinExistence type="evidence at transcript level"/>
<sequence>CALVWKACPIFYLSSRDQDEAISDSVTVTMNFLLDESLNSENQENVKAWLSWVVHKAMYDLQNFFGFTLHLSYTITHLEDQSDLKSVLKSNGEPYIQPGRAISTLAEYYRDKKHSDIICFVTKKKLNDAYSVRNGYGYSDNRPICADGLPILLVYAPSHEGYSSHMLSRMIMDSIYLREREHVLNLPSNEHAKVKDILSKCKNGREEGAMPIPPSEPIPPPIPPAPPSEPEEPVPPPAPPMPEPQPPPGPAPQPEPPVVTTTPETPVPDYC</sequence>
<dbReference type="PRINTS" id="PR01217">
    <property type="entry name" value="PRICHEXTENSN"/>
</dbReference>
<reference evidence="2" key="1">
    <citation type="journal article" date="2015" name="Sci. Rep.">
        <title>Tissue- and time-dependent transcription in Ixodes ricinus salivary glands and midguts when blood feeding on the vertebrate host.</title>
        <authorList>
            <person name="Kotsyfakis M."/>
            <person name="Schwarz A."/>
            <person name="Erhart J."/>
            <person name="Ribeiro J.M."/>
        </authorList>
    </citation>
    <scope>NUCLEOTIDE SEQUENCE</scope>
    <source>
        <tissue evidence="2">Salivary gland and midgut</tissue>
    </source>
</reference>
<dbReference type="AlphaFoldDB" id="V5HHF0"/>
<name>V5HHF0_IXORI</name>
<evidence type="ECO:0000313" key="2">
    <source>
        <dbReference type="EMBL" id="JAB83080.1"/>
    </source>
</evidence>
<accession>V5HHF0</accession>
<keyword evidence="2" id="KW-0430">Lectin</keyword>
<feature type="compositionally biased region" description="Pro residues" evidence="1">
    <location>
        <begin position="211"/>
        <end position="257"/>
    </location>
</feature>
<feature type="non-terminal residue" evidence="2">
    <location>
        <position position="1"/>
    </location>
</feature>
<feature type="compositionally biased region" description="Low complexity" evidence="1">
    <location>
        <begin position="258"/>
        <end position="271"/>
    </location>
</feature>